<dbReference type="OrthoDB" id="194468at2759"/>
<accession>A0A166YDR5</accession>
<feature type="domain" description="Amidohydrolase-related" evidence="1">
    <location>
        <begin position="82"/>
        <end position="445"/>
    </location>
</feature>
<dbReference type="InterPro" id="IPR051781">
    <property type="entry name" value="Metallo-dep_Hydrolase"/>
</dbReference>
<gene>
    <name evidence="2" type="ORF">BBO_08072</name>
</gene>
<sequence>MRLPSQRRIALRHNVDGASHPESAPDGDKTALVIVAGLLIPGRGEAITDGAVAAKSGIIEWVGPAHDLPSAYHGVHRTEVPVLLPGLWDSHVHFLGIGSINNLEAAFGILPGQAALAGALTAHDLEATLLAGYTTVRELGGYGGDVWPAVRDGAIAGPNIYSSIAAISITGGHGDPQNVPSYVVKTAQQCCGPAPLAVCDGPDNCVQTVRQMVRRGARVIKVCSSGGVLSLNDDPEDRQFSDAELAAMVHEAARSRRAVAAHAIGKAGIMAALRAGVKSIEHGMYLDDEAADAMLAQDAIFVGTQHIARTLSRPEYLDAVPEPSRVKLVRVAKEANKSYALAIKRGVKIALGTDMMSSRRESLMSHGNNGHELVYAVELGMTPLQAIESATAIPPETLGGLAPKSGQLKVGYDADFIAVSSDPLRDIEVLANPDNVTHVWKGGELFKKPGVHGVYKG</sequence>
<keyword evidence="2" id="KW-0378">Hydrolase</keyword>
<name>A0A166YDR5_9HYPO</name>
<dbReference type="InterPro" id="IPR011059">
    <property type="entry name" value="Metal-dep_hydrolase_composite"/>
</dbReference>
<dbReference type="AlphaFoldDB" id="A0A166YDR5"/>
<dbReference type="InterPro" id="IPR006680">
    <property type="entry name" value="Amidohydro-rel"/>
</dbReference>
<dbReference type="PANTHER" id="PTHR43135">
    <property type="entry name" value="ALPHA-D-RIBOSE 1-METHYLPHOSPHONATE 5-TRIPHOSPHATE DIPHOSPHATASE"/>
    <property type="match status" value="1"/>
</dbReference>
<dbReference type="Gene3D" id="2.30.40.10">
    <property type="entry name" value="Urease, subunit C, domain 1"/>
    <property type="match status" value="1"/>
</dbReference>
<evidence type="ECO:0000313" key="3">
    <source>
        <dbReference type="Proteomes" id="UP000076863"/>
    </source>
</evidence>
<evidence type="ECO:0000259" key="1">
    <source>
        <dbReference type="Pfam" id="PF01979"/>
    </source>
</evidence>
<dbReference type="SUPFAM" id="SSF51338">
    <property type="entry name" value="Composite domain of metallo-dependent hydrolases"/>
    <property type="match status" value="1"/>
</dbReference>
<dbReference type="CDD" id="cd01299">
    <property type="entry name" value="Met_dep_hydrolase_A"/>
    <property type="match status" value="1"/>
</dbReference>
<reference evidence="2 3" key="1">
    <citation type="journal article" date="2016" name="Genome Biol. Evol.">
        <title>Divergent and convergent evolution of fungal pathogenicity.</title>
        <authorList>
            <person name="Shang Y."/>
            <person name="Xiao G."/>
            <person name="Zheng P."/>
            <person name="Cen K."/>
            <person name="Zhan S."/>
            <person name="Wang C."/>
        </authorList>
    </citation>
    <scope>NUCLEOTIDE SEQUENCE [LARGE SCALE GENOMIC DNA]</scope>
    <source>
        <strain evidence="2 3">RCEF 3172</strain>
    </source>
</reference>
<dbReference type="GO" id="GO:0016810">
    <property type="term" value="F:hydrolase activity, acting on carbon-nitrogen (but not peptide) bonds"/>
    <property type="evidence" value="ECO:0007669"/>
    <property type="project" value="InterPro"/>
</dbReference>
<dbReference type="Gene3D" id="3.20.20.140">
    <property type="entry name" value="Metal-dependent hydrolases"/>
    <property type="match status" value="1"/>
</dbReference>
<proteinExistence type="predicted"/>
<dbReference type="InterPro" id="IPR032466">
    <property type="entry name" value="Metal_Hydrolase"/>
</dbReference>
<dbReference type="Pfam" id="PF01979">
    <property type="entry name" value="Amidohydro_1"/>
    <property type="match status" value="1"/>
</dbReference>
<dbReference type="EMBL" id="AZHA01000034">
    <property type="protein sequence ID" value="OAA36793.1"/>
    <property type="molecule type" value="Genomic_DNA"/>
</dbReference>
<dbReference type="SUPFAM" id="SSF51556">
    <property type="entry name" value="Metallo-dependent hydrolases"/>
    <property type="match status" value="1"/>
</dbReference>
<organism evidence="2 3">
    <name type="scientific">Beauveria brongniartii RCEF 3172</name>
    <dbReference type="NCBI Taxonomy" id="1081107"/>
    <lineage>
        <taxon>Eukaryota</taxon>
        <taxon>Fungi</taxon>
        <taxon>Dikarya</taxon>
        <taxon>Ascomycota</taxon>
        <taxon>Pezizomycotina</taxon>
        <taxon>Sordariomycetes</taxon>
        <taxon>Hypocreomycetidae</taxon>
        <taxon>Hypocreales</taxon>
        <taxon>Cordycipitaceae</taxon>
        <taxon>Beauveria</taxon>
        <taxon>Beauveria brongniartii</taxon>
    </lineage>
</organism>
<evidence type="ECO:0000313" key="2">
    <source>
        <dbReference type="EMBL" id="OAA36793.1"/>
    </source>
</evidence>
<keyword evidence="3" id="KW-1185">Reference proteome</keyword>
<dbReference type="PANTHER" id="PTHR43135:SF3">
    <property type="entry name" value="ALPHA-D-RIBOSE 1-METHYLPHOSPHONATE 5-TRIPHOSPHATE DIPHOSPHATASE"/>
    <property type="match status" value="1"/>
</dbReference>
<comment type="caution">
    <text evidence="2">The sequence shown here is derived from an EMBL/GenBank/DDBJ whole genome shotgun (WGS) entry which is preliminary data.</text>
</comment>
<dbReference type="Proteomes" id="UP000076863">
    <property type="component" value="Unassembled WGS sequence"/>
</dbReference>
<protein>
    <submittedName>
        <fullName evidence="2">Amidohydrolase</fullName>
    </submittedName>
</protein>
<dbReference type="InterPro" id="IPR057744">
    <property type="entry name" value="OTAase-like"/>
</dbReference>